<dbReference type="SUPFAM" id="SSF53720">
    <property type="entry name" value="ALDH-like"/>
    <property type="match status" value="1"/>
</dbReference>
<evidence type="ECO:0000256" key="1">
    <source>
        <dbReference type="ARBA" id="ARBA00013048"/>
    </source>
</evidence>
<dbReference type="EC" id="1.2.1.27" evidence="1"/>
<comment type="caution">
    <text evidence="5">The sequence shown here is derived from an EMBL/GenBank/DDBJ whole genome shotgun (WGS) entry which is preliminary data.</text>
</comment>
<dbReference type="EMBL" id="JACHEK010000013">
    <property type="protein sequence ID" value="MBB6147272.1"/>
    <property type="molecule type" value="Genomic_DNA"/>
</dbReference>
<proteinExistence type="predicted"/>
<dbReference type="OrthoDB" id="9762913at2"/>
<keyword evidence="2 5" id="KW-0560">Oxidoreductase</keyword>
<keyword evidence="6" id="KW-1185">Reference proteome</keyword>
<dbReference type="InterPro" id="IPR016163">
    <property type="entry name" value="Ald_DH_C"/>
</dbReference>
<dbReference type="Proteomes" id="UP000538666">
    <property type="component" value="Unassembled WGS sequence"/>
</dbReference>
<accession>A0A841K112</accession>
<protein>
    <recommendedName>
        <fullName evidence="1">methylmalonate-semialdehyde dehydrogenase (CoA acylating)</fullName>
        <ecNumber evidence="1">1.2.1.27</ecNumber>
    </recommendedName>
</protein>
<dbReference type="PANTHER" id="PTHR43866">
    <property type="entry name" value="MALONATE-SEMIALDEHYDE DEHYDROGENASE"/>
    <property type="match status" value="1"/>
</dbReference>
<keyword evidence="3" id="KW-0520">NAD</keyword>
<dbReference type="GO" id="GO:0004491">
    <property type="term" value="F:methylmalonate-semialdehyde dehydrogenase (acylating, NAD) activity"/>
    <property type="evidence" value="ECO:0007669"/>
    <property type="project" value="UniProtKB-EC"/>
</dbReference>
<dbReference type="Gene3D" id="3.40.309.10">
    <property type="entry name" value="Aldehyde Dehydrogenase, Chain A, domain 2"/>
    <property type="match status" value="1"/>
</dbReference>
<sequence length="493" mass="52726">MSTSAVSPVTVSNYVNGKWVESSTSDWLDVVNPATHELIARAPSSGAAEVNAAVEAAAAAFPAWRRTPAEDRIQPLFKLKMLLEDHIDELARLISRENGKTFIEAKAELRRAIENVEVACGIPMMMQGSNLEDVARGIDEMMIRQPLGVVAAITPFNFPGMIPFWFLPYAIATGNTIVLKPSERVPLTMARAMELIEQTGLPKGVVNLVNGGKAAVDALLDHPKIRAISFVGSTAIAKYVYARAAANGKRAQCQGGAKNHVIVLPDAEMKMATQIINDSAFGCAGQRCLAVSVAVTIGDAQKSFRDSIVEAAAALKVGNGLEDGVQMGPVITPQSKSRIESLVAAGEKEGAKVVLDGRNPKGLTGNFVKPTILDGVPAASELTDTEIFGPVLSLVHAHDMDEALAFLERSAYGNQASLFTSSGAAARRFRYEAPAGNIGINIGVAAPMAYFPFSGWKGSFFGDLHAQGRDSIEFYTDKKIVVERWASDHSRKF</sequence>
<dbReference type="RefSeq" id="WP_050060235.1">
    <property type="nucleotide sequence ID" value="NZ_JACHEK010000013.1"/>
</dbReference>
<dbReference type="FunFam" id="3.40.605.10:FF:000003">
    <property type="entry name" value="Methylmalonate-semialdehyde dehydrogenase [acylating]"/>
    <property type="match status" value="1"/>
</dbReference>
<dbReference type="InterPro" id="IPR010061">
    <property type="entry name" value="MeMal-semiAld_DH"/>
</dbReference>
<evidence type="ECO:0000313" key="6">
    <source>
        <dbReference type="Proteomes" id="UP000538666"/>
    </source>
</evidence>
<gene>
    <name evidence="5" type="ORF">HNQ77_005266</name>
</gene>
<dbReference type="GO" id="GO:0006210">
    <property type="term" value="P:thymine catabolic process"/>
    <property type="evidence" value="ECO:0007669"/>
    <property type="project" value="TreeGrafter"/>
</dbReference>
<dbReference type="InterPro" id="IPR016161">
    <property type="entry name" value="Ald_DH/histidinol_DH"/>
</dbReference>
<reference evidence="5 6" key="1">
    <citation type="submission" date="2020-08" db="EMBL/GenBank/DDBJ databases">
        <title>Genomic Encyclopedia of Type Strains, Phase IV (KMG-IV): sequencing the most valuable type-strain genomes for metagenomic binning, comparative biology and taxonomic classification.</title>
        <authorList>
            <person name="Goeker M."/>
        </authorList>
    </citation>
    <scope>NUCLEOTIDE SEQUENCE [LARGE SCALE GENOMIC DNA]</scope>
    <source>
        <strain evidence="5 6">DSM 103733</strain>
    </source>
</reference>
<dbReference type="InterPro" id="IPR015590">
    <property type="entry name" value="Aldehyde_DH_dom"/>
</dbReference>
<dbReference type="PROSITE" id="PS00070">
    <property type="entry name" value="ALDEHYDE_DEHYDR_CYS"/>
    <property type="match status" value="1"/>
</dbReference>
<evidence type="ECO:0000313" key="5">
    <source>
        <dbReference type="EMBL" id="MBB6147272.1"/>
    </source>
</evidence>
<dbReference type="AlphaFoldDB" id="A0A841K112"/>
<feature type="domain" description="Aldehyde dehydrogenase" evidence="4">
    <location>
        <begin position="19"/>
        <end position="481"/>
    </location>
</feature>
<evidence type="ECO:0000256" key="2">
    <source>
        <dbReference type="ARBA" id="ARBA00023002"/>
    </source>
</evidence>
<name>A0A841K112_9BACT</name>
<dbReference type="FunFam" id="3.40.309.10:FF:000002">
    <property type="entry name" value="Methylmalonate-semialdehyde dehydrogenase (Acylating)"/>
    <property type="match status" value="1"/>
</dbReference>
<dbReference type="NCBIfam" id="TIGR01722">
    <property type="entry name" value="MMSDH"/>
    <property type="match status" value="1"/>
</dbReference>
<dbReference type="InterPro" id="IPR016160">
    <property type="entry name" value="Ald_DH_CS_CYS"/>
</dbReference>
<dbReference type="InterPro" id="IPR016162">
    <property type="entry name" value="Ald_DH_N"/>
</dbReference>
<evidence type="ECO:0000259" key="4">
    <source>
        <dbReference type="Pfam" id="PF00171"/>
    </source>
</evidence>
<evidence type="ECO:0000256" key="3">
    <source>
        <dbReference type="ARBA" id="ARBA00023027"/>
    </source>
</evidence>
<dbReference type="Pfam" id="PF00171">
    <property type="entry name" value="Aldedh"/>
    <property type="match status" value="1"/>
</dbReference>
<dbReference type="CDD" id="cd07085">
    <property type="entry name" value="ALDH_F6_MMSDH"/>
    <property type="match status" value="1"/>
</dbReference>
<dbReference type="GO" id="GO:0006574">
    <property type="term" value="P:L-valine catabolic process"/>
    <property type="evidence" value="ECO:0007669"/>
    <property type="project" value="TreeGrafter"/>
</dbReference>
<organism evidence="5 6">
    <name type="scientific">Silvibacterium bohemicum</name>
    <dbReference type="NCBI Taxonomy" id="1577686"/>
    <lineage>
        <taxon>Bacteria</taxon>
        <taxon>Pseudomonadati</taxon>
        <taxon>Acidobacteriota</taxon>
        <taxon>Terriglobia</taxon>
        <taxon>Terriglobales</taxon>
        <taxon>Acidobacteriaceae</taxon>
        <taxon>Silvibacterium</taxon>
    </lineage>
</organism>
<dbReference type="Gene3D" id="3.40.605.10">
    <property type="entry name" value="Aldehyde Dehydrogenase, Chain A, domain 1"/>
    <property type="match status" value="1"/>
</dbReference>
<dbReference type="PANTHER" id="PTHR43866:SF4">
    <property type="entry name" value="MALONATE-SEMIALDEHYDE DEHYDROGENASE"/>
    <property type="match status" value="1"/>
</dbReference>